<evidence type="ECO:0000256" key="2">
    <source>
        <dbReference type="ARBA" id="ARBA00006434"/>
    </source>
</evidence>
<keyword evidence="8 16" id="KW-0915">Sodium</keyword>
<dbReference type="GO" id="GO:0031402">
    <property type="term" value="F:sodium ion binding"/>
    <property type="evidence" value="ECO:0007669"/>
    <property type="project" value="UniProtKB-UniRule"/>
</dbReference>
<keyword evidence="7 16" id="KW-1133">Transmembrane helix</keyword>
<dbReference type="InterPro" id="IPR050277">
    <property type="entry name" value="Sodium:Solute_Symporter"/>
</dbReference>
<dbReference type="RefSeq" id="WP_063362916.1">
    <property type="nucleotide sequence ID" value="NZ_AUXZ01000089.1"/>
</dbReference>
<accession>A0A167DGC4</accession>
<dbReference type="PROSITE" id="PS50283">
    <property type="entry name" value="NA_SOLUT_SYMP_3"/>
    <property type="match status" value="1"/>
</dbReference>
<evidence type="ECO:0000256" key="16">
    <source>
        <dbReference type="RuleBase" id="RU366012"/>
    </source>
</evidence>
<evidence type="ECO:0000256" key="11">
    <source>
        <dbReference type="ARBA" id="ARBA00023201"/>
    </source>
</evidence>
<protein>
    <recommendedName>
        <fullName evidence="13 16">Sodium/proline symporter</fullName>
    </recommendedName>
    <alternativeName>
        <fullName evidence="14 16">Proline permease</fullName>
    </alternativeName>
</protein>
<dbReference type="FunFam" id="1.20.1730.10:FF:000002">
    <property type="entry name" value="Sodium/proline symporter"/>
    <property type="match status" value="1"/>
</dbReference>
<dbReference type="EMBL" id="AUXZ01000089">
    <property type="protein sequence ID" value="KZN48806.1"/>
    <property type="molecule type" value="Genomic_DNA"/>
</dbReference>
<dbReference type="CDD" id="cd11475">
    <property type="entry name" value="SLC5sbd_PutP"/>
    <property type="match status" value="1"/>
</dbReference>
<reference evidence="17 18" key="1">
    <citation type="submission" date="2013-07" db="EMBL/GenBank/DDBJ databases">
        <title>Comparative Genomic and Metabolomic Analysis of Twelve Strains of Pseudoalteromonas luteoviolacea.</title>
        <authorList>
            <person name="Vynne N.G."/>
            <person name="Mansson M."/>
            <person name="Gram L."/>
        </authorList>
    </citation>
    <scope>NUCLEOTIDE SEQUENCE [LARGE SCALE GENOMIC DNA]</scope>
    <source>
        <strain evidence="17 18">H33</strain>
    </source>
</reference>
<dbReference type="InterPro" id="IPR011851">
    <property type="entry name" value="Na/Pro_symporter"/>
</dbReference>
<gene>
    <name evidence="17" type="ORF">N476_20775</name>
</gene>
<evidence type="ECO:0000256" key="1">
    <source>
        <dbReference type="ARBA" id="ARBA00004651"/>
    </source>
</evidence>
<keyword evidence="16" id="KW-0029">Amino-acid transport</keyword>
<dbReference type="Gene3D" id="1.20.1730.10">
    <property type="entry name" value="Sodium/glucose cotransporter"/>
    <property type="match status" value="1"/>
</dbReference>
<dbReference type="OrthoDB" id="9789704at2"/>
<dbReference type="GO" id="GO:0005298">
    <property type="term" value="F:proline:sodium symporter activity"/>
    <property type="evidence" value="ECO:0007669"/>
    <property type="project" value="UniProtKB-UniRule"/>
</dbReference>
<keyword evidence="10 16" id="KW-0472">Membrane</keyword>
<dbReference type="PROSITE" id="PS00457">
    <property type="entry name" value="NA_SOLUT_SYMP_2"/>
    <property type="match status" value="1"/>
</dbReference>
<dbReference type="Proteomes" id="UP000076503">
    <property type="component" value="Unassembled WGS sequence"/>
</dbReference>
<evidence type="ECO:0000313" key="18">
    <source>
        <dbReference type="Proteomes" id="UP000076503"/>
    </source>
</evidence>
<dbReference type="GO" id="GO:0015193">
    <property type="term" value="F:L-proline transmembrane transporter activity"/>
    <property type="evidence" value="ECO:0007669"/>
    <property type="project" value="TreeGrafter"/>
</dbReference>
<name>A0A167DGC4_9GAMM</name>
<feature type="transmembrane region" description="Helical" evidence="16">
    <location>
        <begin position="223"/>
        <end position="246"/>
    </location>
</feature>
<evidence type="ECO:0000256" key="9">
    <source>
        <dbReference type="ARBA" id="ARBA00023065"/>
    </source>
</evidence>
<dbReference type="InterPro" id="IPR018212">
    <property type="entry name" value="Na/solute_symporter_CS"/>
</dbReference>
<evidence type="ECO:0000256" key="7">
    <source>
        <dbReference type="ARBA" id="ARBA00022989"/>
    </source>
</evidence>
<feature type="transmembrane region" description="Helical" evidence="16">
    <location>
        <begin position="162"/>
        <end position="184"/>
    </location>
</feature>
<keyword evidence="6 16" id="KW-0769">Symport</keyword>
<evidence type="ECO:0000256" key="12">
    <source>
        <dbReference type="ARBA" id="ARBA00033708"/>
    </source>
</evidence>
<evidence type="ECO:0000256" key="13">
    <source>
        <dbReference type="ARBA" id="ARBA00067214"/>
    </source>
</evidence>
<dbReference type="PANTHER" id="PTHR48086">
    <property type="entry name" value="SODIUM/PROLINE SYMPORTER-RELATED"/>
    <property type="match status" value="1"/>
</dbReference>
<feature type="transmembrane region" description="Helical" evidence="16">
    <location>
        <begin position="364"/>
        <end position="384"/>
    </location>
</feature>
<evidence type="ECO:0000256" key="6">
    <source>
        <dbReference type="ARBA" id="ARBA00022847"/>
    </source>
</evidence>
<feature type="transmembrane region" description="Helical" evidence="16">
    <location>
        <begin position="452"/>
        <end position="475"/>
    </location>
</feature>
<dbReference type="PANTHER" id="PTHR48086:SF3">
    <property type="entry name" value="SODIUM_PROLINE SYMPORTER"/>
    <property type="match status" value="1"/>
</dbReference>
<comment type="subcellular location">
    <subcellularLocation>
        <location evidence="16">Cell inner membrane</location>
        <topology evidence="16">Multi-pass membrane protein</topology>
    </subcellularLocation>
    <subcellularLocation>
        <location evidence="1">Cell membrane</location>
        <topology evidence="1">Multi-pass membrane protein</topology>
    </subcellularLocation>
</comment>
<evidence type="ECO:0000256" key="15">
    <source>
        <dbReference type="RuleBase" id="RU362091"/>
    </source>
</evidence>
<evidence type="ECO:0000256" key="3">
    <source>
        <dbReference type="ARBA" id="ARBA00022448"/>
    </source>
</evidence>
<dbReference type="InterPro" id="IPR038377">
    <property type="entry name" value="Na/Glc_symporter_sf"/>
</dbReference>
<keyword evidence="3 16" id="KW-0813">Transport</keyword>
<comment type="catalytic activity">
    <reaction evidence="12">
        <text>L-proline(in) + Na(+)(in) = L-proline(out) + Na(+)(out)</text>
        <dbReference type="Rhea" id="RHEA:28967"/>
        <dbReference type="ChEBI" id="CHEBI:29101"/>
        <dbReference type="ChEBI" id="CHEBI:60039"/>
    </reaction>
</comment>
<dbReference type="PATRIC" id="fig|1365251.3.peg.3613"/>
<evidence type="ECO:0000256" key="4">
    <source>
        <dbReference type="ARBA" id="ARBA00022475"/>
    </source>
</evidence>
<dbReference type="GO" id="GO:0005886">
    <property type="term" value="C:plasma membrane"/>
    <property type="evidence" value="ECO:0007669"/>
    <property type="project" value="UniProtKB-SubCell"/>
</dbReference>
<keyword evidence="5 16" id="KW-0812">Transmembrane</keyword>
<evidence type="ECO:0000256" key="5">
    <source>
        <dbReference type="ARBA" id="ARBA00022692"/>
    </source>
</evidence>
<feature type="transmembrane region" description="Helical" evidence="16">
    <location>
        <begin position="75"/>
        <end position="92"/>
    </location>
</feature>
<evidence type="ECO:0000256" key="10">
    <source>
        <dbReference type="ARBA" id="ARBA00023136"/>
    </source>
</evidence>
<evidence type="ECO:0000256" key="14">
    <source>
        <dbReference type="ARBA" id="ARBA00082709"/>
    </source>
</evidence>
<organism evidence="17 18">
    <name type="scientific">Pseudoalteromonas luteoviolacea H33</name>
    <dbReference type="NCBI Taxonomy" id="1365251"/>
    <lineage>
        <taxon>Bacteria</taxon>
        <taxon>Pseudomonadati</taxon>
        <taxon>Pseudomonadota</taxon>
        <taxon>Gammaproteobacteria</taxon>
        <taxon>Alteromonadales</taxon>
        <taxon>Pseudoalteromonadaceae</taxon>
        <taxon>Pseudoalteromonas</taxon>
    </lineage>
</organism>
<feature type="transmembrane region" description="Helical" evidence="16">
    <location>
        <begin position="191"/>
        <end position="208"/>
    </location>
</feature>
<comment type="caution">
    <text evidence="17">The sequence shown here is derived from an EMBL/GenBank/DDBJ whole genome shotgun (WGS) entry which is preliminary data.</text>
</comment>
<feature type="transmembrane region" description="Helical" evidence="16">
    <location>
        <begin position="313"/>
        <end position="335"/>
    </location>
</feature>
<feature type="transmembrane region" description="Helical" evidence="16">
    <location>
        <begin position="123"/>
        <end position="142"/>
    </location>
</feature>
<dbReference type="NCBIfam" id="TIGR02121">
    <property type="entry name" value="Na_Pro_sym"/>
    <property type="match status" value="1"/>
</dbReference>
<keyword evidence="16" id="KW-0997">Cell inner membrane</keyword>
<keyword evidence="4" id="KW-1003">Cell membrane</keyword>
<dbReference type="PROSITE" id="PS00456">
    <property type="entry name" value="NA_SOLUT_SYMP_1"/>
    <property type="match status" value="1"/>
</dbReference>
<dbReference type="NCBIfam" id="TIGR00813">
    <property type="entry name" value="sss"/>
    <property type="match status" value="1"/>
</dbReference>
<feature type="transmembrane region" description="Helical" evidence="16">
    <location>
        <begin position="390"/>
        <end position="415"/>
    </location>
</feature>
<feature type="transmembrane region" description="Helical" evidence="16">
    <location>
        <begin position="267"/>
        <end position="293"/>
    </location>
</feature>
<dbReference type="Pfam" id="PF00474">
    <property type="entry name" value="SSF"/>
    <property type="match status" value="1"/>
</dbReference>
<dbReference type="InterPro" id="IPR001734">
    <property type="entry name" value="Na/solute_symporter"/>
</dbReference>
<dbReference type="AlphaFoldDB" id="A0A167DGC4"/>
<comment type="similarity">
    <text evidence="2 15">Belongs to the sodium:solute symporter (SSF) (TC 2.A.21) family.</text>
</comment>
<keyword evidence="11 16" id="KW-0739">Sodium transport</keyword>
<dbReference type="GO" id="GO:0015824">
    <property type="term" value="P:proline transport"/>
    <property type="evidence" value="ECO:0007669"/>
    <property type="project" value="UniProtKB-UniRule"/>
</dbReference>
<comment type="function">
    <text evidence="16">Catalyzes the sodium-dependent uptake of extracellular L-proline.</text>
</comment>
<evidence type="ECO:0000313" key="17">
    <source>
        <dbReference type="EMBL" id="KZN48806.1"/>
    </source>
</evidence>
<feature type="transmembrane region" description="Helical" evidence="16">
    <location>
        <begin position="6"/>
        <end position="24"/>
    </location>
</feature>
<evidence type="ECO:0000256" key="8">
    <source>
        <dbReference type="ARBA" id="ARBA00023053"/>
    </source>
</evidence>
<feature type="transmembrane region" description="Helical" evidence="16">
    <location>
        <begin position="422"/>
        <end position="440"/>
    </location>
</feature>
<proteinExistence type="inferred from homology"/>
<keyword evidence="9 16" id="KW-0406">Ion transport</keyword>
<sequence length="492" mass="52622">MEIGTMISLALYFIAMLAIGLYAYRKSTDDVSGYMLGGRNLPPSVAALSAGASDMSGWILMGLPGAMFLTGFSSTWIAVGLVIGAFLNYLLVAPRLRVYTEVANDAITIPDYFANRFEDNSNALRIVSAIVIIVFFTLYTSSGVVAGGKLFENSFGMSYETGLYVTTGVVVLYTLFGGFLAVSLTDFVQGCIMFIALVLVPLVTFSLLEQPLVTTLNELNPDMLTWVGAGGVIGIISAMSWGLGYFGQPHIIVRFMSVRSVKDMPTARNIGMSWMIVATVGAITTGLFGAAYAHENNIVVKDAETIFLVLSELLFHPLIAGFLLAAILAAIMSTISSQLLVSSSSLTEDFYKVFIKPNATDKELVMVGRFSVAAVSVLAIYLAHDRESTILSLVSNAWAGFGAAFGPLVLFSLFWKRMNFSGALAGMVVGAVTVLVWIYAPFTIAGQSPSGFIYEIVPGFIAASIAIVAVSLMTAPPSKTIEAKFDEMNRGL</sequence>